<dbReference type="SUPFAM" id="SSF81606">
    <property type="entry name" value="PP2C-like"/>
    <property type="match status" value="1"/>
</dbReference>
<dbReference type="Proteomes" id="UP001596435">
    <property type="component" value="Unassembled WGS sequence"/>
</dbReference>
<name>A0ABW2FYZ1_9ACTN</name>
<reference evidence="4" key="1">
    <citation type="journal article" date="2019" name="Int. J. Syst. Evol. Microbiol.">
        <title>The Global Catalogue of Microorganisms (GCM) 10K type strain sequencing project: providing services to taxonomists for standard genome sequencing and annotation.</title>
        <authorList>
            <consortium name="The Broad Institute Genomics Platform"/>
            <consortium name="The Broad Institute Genome Sequencing Center for Infectious Disease"/>
            <person name="Wu L."/>
            <person name="Ma J."/>
        </authorList>
    </citation>
    <scope>NUCLEOTIDE SEQUENCE [LARGE SCALE GENOMIC DNA]</scope>
    <source>
        <strain evidence="4">CGMCC 1.12859</strain>
    </source>
</reference>
<dbReference type="Pfam" id="PF08448">
    <property type="entry name" value="PAS_4"/>
    <property type="match status" value="2"/>
</dbReference>
<feature type="domain" description="PAS" evidence="2">
    <location>
        <begin position="23"/>
        <end position="87"/>
    </location>
</feature>
<dbReference type="Gene3D" id="3.60.40.10">
    <property type="entry name" value="PPM-type phosphatase domain"/>
    <property type="match status" value="1"/>
</dbReference>
<keyword evidence="1" id="KW-0378">Hydrolase</keyword>
<dbReference type="InterPro" id="IPR052016">
    <property type="entry name" value="Bact_Sigma-Reg"/>
</dbReference>
<dbReference type="RefSeq" id="WP_380231883.1">
    <property type="nucleotide sequence ID" value="NZ_JBHSVH010000002.1"/>
</dbReference>
<dbReference type="InterPro" id="IPR036457">
    <property type="entry name" value="PPM-type-like_dom_sf"/>
</dbReference>
<dbReference type="InterPro" id="IPR013656">
    <property type="entry name" value="PAS_4"/>
</dbReference>
<sequence length="710" mass="74943">MDAAETFRAGPARTTATSDPGGLLDVLSVAAILLDAEGRIALWSPQAQELFGWTAEEALGSRAAQLMVAPEHLDLVIGLFTRVMAAGEPWAGVFPIRHRDGSTRQVEFRNMRLQDRNGDFFALGLAADEAVVRDVERDLALSVRLVAQSPIGLAVLDTDLRYVMVNPALARINALPPERHVGRSVREALPLLDPVPIEAVMRQVMAGGAPRLNHLTVGRTPADPAHDHAWSVSYFRLEDRSGRILGLATSVIDVSEQHRTAAEAASARRRLAVIARASARIGSTLDLDTTARELAEVVVPELADVAAVDVLDAVLHGAGPGLVPVAAGSGPAAFRALALAATRRSEGVGTAVRAADPTGAIALYPADRLVARCAATGEPVLVARVGPRDLPRIARDSRAAALLAQAGLHSYLAVPLIARGEVLGALDLKRLGNPAPFDADDVLLAQELASRAAVCIDNARWYQTQRHAALTLQRHLLPRRPQAVGLDLAYRYQPKGSGGDAGGDWFDAIAQEHGRSALVVGDVMGSGITAAATMGQLRTATRTLAGLGLDPAQVLRHLDRTMAEIEESLATCVYADFDPRTGCCRLALAGHPPPVLVRRGRAPALLELPTGAPLGVGGVPFESTRVDLAAGDRLVLYTDGLVETRDQPLDDRLAQLLVLLADAGPSLEETCDRLLAELRRPDGDDDVALLIAEVAPGGAVPDPGPARPVP</sequence>
<dbReference type="NCBIfam" id="TIGR00229">
    <property type="entry name" value="sensory_box"/>
    <property type="match status" value="1"/>
</dbReference>
<dbReference type="PROSITE" id="PS50112">
    <property type="entry name" value="PAS"/>
    <property type="match status" value="1"/>
</dbReference>
<dbReference type="InterPro" id="IPR003018">
    <property type="entry name" value="GAF"/>
</dbReference>
<comment type="caution">
    <text evidence="3">The sequence shown here is derived from an EMBL/GenBank/DDBJ whole genome shotgun (WGS) entry which is preliminary data.</text>
</comment>
<dbReference type="Gene3D" id="3.30.450.20">
    <property type="entry name" value="PAS domain"/>
    <property type="match status" value="2"/>
</dbReference>
<organism evidence="3 4">
    <name type="scientific">Kitasatospora paranensis</name>
    <dbReference type="NCBI Taxonomy" id="258053"/>
    <lineage>
        <taxon>Bacteria</taxon>
        <taxon>Bacillati</taxon>
        <taxon>Actinomycetota</taxon>
        <taxon>Actinomycetes</taxon>
        <taxon>Kitasatosporales</taxon>
        <taxon>Streptomycetaceae</taxon>
        <taxon>Kitasatospora</taxon>
    </lineage>
</organism>
<dbReference type="SMART" id="SM00331">
    <property type="entry name" value="PP2C_SIG"/>
    <property type="match status" value="1"/>
</dbReference>
<evidence type="ECO:0000313" key="3">
    <source>
        <dbReference type="EMBL" id="MFC7182461.1"/>
    </source>
</evidence>
<dbReference type="SUPFAM" id="SSF55781">
    <property type="entry name" value="GAF domain-like"/>
    <property type="match status" value="1"/>
</dbReference>
<dbReference type="Pfam" id="PF01590">
    <property type="entry name" value="GAF"/>
    <property type="match status" value="1"/>
</dbReference>
<evidence type="ECO:0000259" key="2">
    <source>
        <dbReference type="PROSITE" id="PS50112"/>
    </source>
</evidence>
<protein>
    <submittedName>
        <fullName evidence="3">SpoIIE family protein phosphatase</fullName>
    </submittedName>
</protein>
<gene>
    <name evidence="3" type="ORF">ACFQMG_23200</name>
</gene>
<dbReference type="SMART" id="SM00091">
    <property type="entry name" value="PAS"/>
    <property type="match status" value="2"/>
</dbReference>
<dbReference type="PANTHER" id="PTHR43156:SF2">
    <property type="entry name" value="STAGE II SPORULATION PROTEIN E"/>
    <property type="match status" value="1"/>
</dbReference>
<dbReference type="InterPro" id="IPR035965">
    <property type="entry name" value="PAS-like_dom_sf"/>
</dbReference>
<dbReference type="Gene3D" id="3.30.450.40">
    <property type="match status" value="1"/>
</dbReference>
<accession>A0ABW2FYZ1</accession>
<dbReference type="SUPFAM" id="SSF55785">
    <property type="entry name" value="PYP-like sensor domain (PAS domain)"/>
    <property type="match status" value="2"/>
</dbReference>
<dbReference type="InterPro" id="IPR000014">
    <property type="entry name" value="PAS"/>
</dbReference>
<dbReference type="Pfam" id="PF07228">
    <property type="entry name" value="SpoIIE"/>
    <property type="match status" value="1"/>
</dbReference>
<dbReference type="InterPro" id="IPR029016">
    <property type="entry name" value="GAF-like_dom_sf"/>
</dbReference>
<dbReference type="SMART" id="SM00065">
    <property type="entry name" value="GAF"/>
    <property type="match status" value="1"/>
</dbReference>
<dbReference type="InterPro" id="IPR001932">
    <property type="entry name" value="PPM-type_phosphatase-like_dom"/>
</dbReference>
<evidence type="ECO:0000313" key="4">
    <source>
        <dbReference type="Proteomes" id="UP001596435"/>
    </source>
</evidence>
<dbReference type="PANTHER" id="PTHR43156">
    <property type="entry name" value="STAGE II SPORULATION PROTEIN E-RELATED"/>
    <property type="match status" value="1"/>
</dbReference>
<proteinExistence type="predicted"/>
<keyword evidence="4" id="KW-1185">Reference proteome</keyword>
<dbReference type="EMBL" id="JBHTAJ010000047">
    <property type="protein sequence ID" value="MFC7182461.1"/>
    <property type="molecule type" value="Genomic_DNA"/>
</dbReference>
<dbReference type="CDD" id="cd00130">
    <property type="entry name" value="PAS"/>
    <property type="match status" value="2"/>
</dbReference>
<evidence type="ECO:0000256" key="1">
    <source>
        <dbReference type="ARBA" id="ARBA00022801"/>
    </source>
</evidence>